<evidence type="ECO:0000256" key="5">
    <source>
        <dbReference type="ARBA" id="ARBA00023136"/>
    </source>
</evidence>
<dbReference type="InterPro" id="IPR020546">
    <property type="entry name" value="ATP_synth_F1_dsu/esu_N"/>
</dbReference>
<feature type="region of interest" description="Disordered" evidence="10">
    <location>
        <begin position="103"/>
        <end position="137"/>
    </location>
</feature>
<dbReference type="NCBIfam" id="TIGR01216">
    <property type="entry name" value="ATP_synt_epsi"/>
    <property type="match status" value="1"/>
</dbReference>
<dbReference type="AlphaFoldDB" id="A0A2N9JF98"/>
<dbReference type="RefSeq" id="WP_105185234.1">
    <property type="nucleotide sequence ID" value="NZ_BAAAGO010000018.1"/>
</dbReference>
<dbReference type="NCBIfam" id="NF009977">
    <property type="entry name" value="PRK13442.1"/>
    <property type="match status" value="1"/>
</dbReference>
<comment type="function">
    <text evidence="8">Produces ATP from ADP in the presence of a proton gradient across the membrane.</text>
</comment>
<dbReference type="OrthoDB" id="9791445at2"/>
<evidence type="ECO:0000256" key="9">
    <source>
        <dbReference type="RuleBase" id="RU003656"/>
    </source>
</evidence>
<dbReference type="KEGG" id="mgg:MPLG2_1142"/>
<keyword evidence="4 8" id="KW-0406">Ion transport</keyword>
<keyword evidence="3 8" id="KW-0813">Transport</keyword>
<dbReference type="InterPro" id="IPR036771">
    <property type="entry name" value="ATPsynth_dsu/esu_N"/>
</dbReference>
<dbReference type="EMBL" id="LT985188">
    <property type="protein sequence ID" value="SPD86178.1"/>
    <property type="molecule type" value="Genomic_DNA"/>
</dbReference>
<dbReference type="Pfam" id="PF02823">
    <property type="entry name" value="ATP-synt_DE_N"/>
    <property type="match status" value="1"/>
</dbReference>
<evidence type="ECO:0000256" key="4">
    <source>
        <dbReference type="ARBA" id="ARBA00023065"/>
    </source>
</evidence>
<gene>
    <name evidence="8 12" type="primary">atpC</name>
    <name evidence="12" type="ORF">MPLG2_1142</name>
</gene>
<feature type="compositionally biased region" description="Basic and acidic residues" evidence="10">
    <location>
        <begin position="103"/>
        <end position="124"/>
    </location>
</feature>
<comment type="subcellular location">
    <subcellularLocation>
        <location evidence="1 8">Cell membrane</location>
        <topology evidence="1 8">Peripheral membrane protein</topology>
    </subcellularLocation>
</comment>
<dbReference type="HAMAP" id="MF_00530">
    <property type="entry name" value="ATP_synth_epsil_bac"/>
    <property type="match status" value="1"/>
</dbReference>
<keyword evidence="8" id="KW-1003">Cell membrane</keyword>
<evidence type="ECO:0000256" key="8">
    <source>
        <dbReference type="HAMAP-Rule" id="MF_00530"/>
    </source>
</evidence>
<dbReference type="SUPFAM" id="SSF51344">
    <property type="entry name" value="Epsilon subunit of F1F0-ATP synthase N-terminal domain"/>
    <property type="match status" value="1"/>
</dbReference>
<dbReference type="CDD" id="cd12152">
    <property type="entry name" value="F1-ATPase_delta"/>
    <property type="match status" value="1"/>
</dbReference>
<protein>
    <recommendedName>
        <fullName evidence="8">ATP synthase epsilon chain</fullName>
    </recommendedName>
    <alternativeName>
        <fullName evidence="8">ATP synthase F1 sector epsilon subunit</fullName>
    </alternativeName>
    <alternativeName>
        <fullName evidence="8">F-ATPase epsilon subunit</fullName>
    </alternativeName>
</protein>
<reference evidence="12 13" key="1">
    <citation type="submission" date="2018-02" db="EMBL/GenBank/DDBJ databases">
        <authorList>
            <person name="Cohen D.B."/>
            <person name="Kent A.D."/>
        </authorList>
    </citation>
    <scope>NUCLEOTIDE SEQUENCE [LARGE SCALE GENOMIC DNA]</scope>
    <source>
        <strain evidence="12">1</strain>
    </source>
</reference>
<dbReference type="GO" id="GO:0005524">
    <property type="term" value="F:ATP binding"/>
    <property type="evidence" value="ECO:0007669"/>
    <property type="project" value="UniProtKB-UniRule"/>
</dbReference>
<accession>A0A2N9JF98</accession>
<sequence>MAEGDVLFVDVVAADRRVWEGEALSVIVRTMEGDIGILPNHEPVLAVLVPSAAEVLTRDGKREVIAVDGGFIAVSDNRVSVLSQYARLAHEISLNEAEHELREAQKLRNEGDNSDATRQHHDRAVAQLAAAKKADSA</sequence>
<proteinExistence type="inferred from homology"/>
<evidence type="ECO:0000256" key="2">
    <source>
        <dbReference type="ARBA" id="ARBA00005712"/>
    </source>
</evidence>
<dbReference type="GO" id="GO:0045259">
    <property type="term" value="C:proton-transporting ATP synthase complex"/>
    <property type="evidence" value="ECO:0007669"/>
    <property type="project" value="UniProtKB-KW"/>
</dbReference>
<dbReference type="PANTHER" id="PTHR13822">
    <property type="entry name" value="ATP SYNTHASE DELTA/EPSILON CHAIN"/>
    <property type="match status" value="1"/>
</dbReference>
<feature type="domain" description="ATP synthase F1 complex delta/epsilon subunit N-terminal" evidence="11">
    <location>
        <begin position="8"/>
        <end position="84"/>
    </location>
</feature>
<evidence type="ECO:0000256" key="1">
    <source>
        <dbReference type="ARBA" id="ARBA00004202"/>
    </source>
</evidence>
<keyword evidence="5 8" id="KW-0472">Membrane</keyword>
<evidence type="ECO:0000313" key="13">
    <source>
        <dbReference type="Proteomes" id="UP000238164"/>
    </source>
</evidence>
<evidence type="ECO:0000259" key="11">
    <source>
        <dbReference type="Pfam" id="PF02823"/>
    </source>
</evidence>
<organism evidence="12 13">
    <name type="scientific">Micropruina glycogenica</name>
    <dbReference type="NCBI Taxonomy" id="75385"/>
    <lineage>
        <taxon>Bacteria</taxon>
        <taxon>Bacillati</taxon>
        <taxon>Actinomycetota</taxon>
        <taxon>Actinomycetes</taxon>
        <taxon>Propionibacteriales</taxon>
        <taxon>Nocardioidaceae</taxon>
        <taxon>Micropruina</taxon>
    </lineage>
</organism>
<evidence type="ECO:0000256" key="6">
    <source>
        <dbReference type="ARBA" id="ARBA00023196"/>
    </source>
</evidence>
<keyword evidence="13" id="KW-1185">Reference proteome</keyword>
<evidence type="ECO:0000256" key="7">
    <source>
        <dbReference type="ARBA" id="ARBA00023310"/>
    </source>
</evidence>
<dbReference type="PANTHER" id="PTHR13822:SF10">
    <property type="entry name" value="ATP SYNTHASE EPSILON CHAIN, CHLOROPLASTIC"/>
    <property type="match status" value="1"/>
</dbReference>
<keyword evidence="6 8" id="KW-0139">CF(1)</keyword>
<evidence type="ECO:0000256" key="10">
    <source>
        <dbReference type="SAM" id="MobiDB-lite"/>
    </source>
</evidence>
<keyword evidence="8" id="KW-0375">Hydrogen ion transport</keyword>
<name>A0A2N9JF98_9ACTN</name>
<dbReference type="Proteomes" id="UP000238164">
    <property type="component" value="Chromosome 1"/>
</dbReference>
<dbReference type="Gene3D" id="2.60.15.10">
    <property type="entry name" value="F0F1 ATP synthase delta/epsilon subunit, N-terminal"/>
    <property type="match status" value="1"/>
</dbReference>
<dbReference type="InterPro" id="IPR001469">
    <property type="entry name" value="ATP_synth_F1_dsu/esu"/>
</dbReference>
<dbReference type="GO" id="GO:0046933">
    <property type="term" value="F:proton-transporting ATP synthase activity, rotational mechanism"/>
    <property type="evidence" value="ECO:0007669"/>
    <property type="project" value="UniProtKB-UniRule"/>
</dbReference>
<comment type="similarity">
    <text evidence="2 8 9">Belongs to the ATPase epsilon chain family.</text>
</comment>
<evidence type="ECO:0000313" key="12">
    <source>
        <dbReference type="EMBL" id="SPD86178.1"/>
    </source>
</evidence>
<evidence type="ECO:0000256" key="3">
    <source>
        <dbReference type="ARBA" id="ARBA00022448"/>
    </source>
</evidence>
<dbReference type="GO" id="GO:0005886">
    <property type="term" value="C:plasma membrane"/>
    <property type="evidence" value="ECO:0007669"/>
    <property type="project" value="UniProtKB-SubCell"/>
</dbReference>
<comment type="subunit">
    <text evidence="8 9">F-type ATPases have 2 components, CF(1) - the catalytic core - and CF(0) - the membrane proton channel. CF(1) has five subunits: alpha(3), beta(3), gamma(1), delta(1), epsilon(1). CF(0) has three main subunits: a, b and c.</text>
</comment>
<keyword evidence="7 8" id="KW-0066">ATP synthesis</keyword>